<sequence length="68" mass="7866">MENHLLGKSEITYCELLKVCTKKCSICLFKRFFFICARNISSPDFSIVVASLDLWQIVHYIVSCLSLF</sequence>
<organism evidence="1">
    <name type="scientific">Arundo donax</name>
    <name type="common">Giant reed</name>
    <name type="synonym">Donax arundinaceus</name>
    <dbReference type="NCBI Taxonomy" id="35708"/>
    <lineage>
        <taxon>Eukaryota</taxon>
        <taxon>Viridiplantae</taxon>
        <taxon>Streptophyta</taxon>
        <taxon>Embryophyta</taxon>
        <taxon>Tracheophyta</taxon>
        <taxon>Spermatophyta</taxon>
        <taxon>Magnoliopsida</taxon>
        <taxon>Liliopsida</taxon>
        <taxon>Poales</taxon>
        <taxon>Poaceae</taxon>
        <taxon>PACMAD clade</taxon>
        <taxon>Arundinoideae</taxon>
        <taxon>Arundineae</taxon>
        <taxon>Arundo</taxon>
    </lineage>
</organism>
<name>A0A0A9E1H1_ARUDO</name>
<protein>
    <submittedName>
        <fullName evidence="1">Uncharacterized protein</fullName>
    </submittedName>
</protein>
<evidence type="ECO:0000313" key="1">
    <source>
        <dbReference type="EMBL" id="JAD91760.1"/>
    </source>
</evidence>
<reference evidence="1" key="1">
    <citation type="submission" date="2014-09" db="EMBL/GenBank/DDBJ databases">
        <authorList>
            <person name="Magalhaes I.L.F."/>
            <person name="Oliveira U."/>
            <person name="Santos F.R."/>
            <person name="Vidigal T.H.D.A."/>
            <person name="Brescovit A.D."/>
            <person name="Santos A.J."/>
        </authorList>
    </citation>
    <scope>NUCLEOTIDE SEQUENCE</scope>
    <source>
        <tissue evidence="1">Shoot tissue taken approximately 20 cm above the soil surface</tissue>
    </source>
</reference>
<proteinExistence type="predicted"/>
<dbReference type="AlphaFoldDB" id="A0A0A9E1H1"/>
<dbReference type="EMBL" id="GBRH01206135">
    <property type="protein sequence ID" value="JAD91760.1"/>
    <property type="molecule type" value="Transcribed_RNA"/>
</dbReference>
<reference evidence="1" key="2">
    <citation type="journal article" date="2015" name="Data Brief">
        <title>Shoot transcriptome of the giant reed, Arundo donax.</title>
        <authorList>
            <person name="Barrero R.A."/>
            <person name="Guerrero F.D."/>
            <person name="Moolhuijzen P."/>
            <person name="Goolsby J.A."/>
            <person name="Tidwell J."/>
            <person name="Bellgard S.E."/>
            <person name="Bellgard M.I."/>
        </authorList>
    </citation>
    <scope>NUCLEOTIDE SEQUENCE</scope>
    <source>
        <tissue evidence="1">Shoot tissue taken approximately 20 cm above the soil surface</tissue>
    </source>
</reference>
<accession>A0A0A9E1H1</accession>